<reference evidence="2 3" key="1">
    <citation type="submission" date="2006-10" db="EMBL/GenBank/DDBJ databases">
        <title>Complete sequence of chromosome of Pelobacter propionicus DSM 2379.</title>
        <authorList>
            <consortium name="US DOE Joint Genome Institute"/>
            <person name="Copeland A."/>
            <person name="Lucas S."/>
            <person name="Lapidus A."/>
            <person name="Barry K."/>
            <person name="Detter J.C."/>
            <person name="Glavina del Rio T."/>
            <person name="Hammon N."/>
            <person name="Israni S."/>
            <person name="Dalin E."/>
            <person name="Tice H."/>
            <person name="Pitluck S."/>
            <person name="Saunders E."/>
            <person name="Brettin T."/>
            <person name="Bruce D."/>
            <person name="Han C."/>
            <person name="Tapia R."/>
            <person name="Schmutz J."/>
            <person name="Larimer F."/>
            <person name="Land M."/>
            <person name="Hauser L."/>
            <person name="Kyrpides N."/>
            <person name="Kim E."/>
            <person name="Lovley D."/>
            <person name="Richardson P."/>
        </authorList>
    </citation>
    <scope>NUCLEOTIDE SEQUENCE [LARGE SCALE GENOMIC DNA]</scope>
    <source>
        <strain evidence="3">DSM 2379 / NBRC 103807 / OttBd1</strain>
    </source>
</reference>
<dbReference type="eggNOG" id="COG1572">
    <property type="taxonomic scope" value="Bacteria"/>
</dbReference>
<dbReference type="Proteomes" id="UP000006732">
    <property type="component" value="Chromosome"/>
</dbReference>
<dbReference type="HOGENOM" id="CLU_1022518_0_0_7"/>
<dbReference type="PROSITE" id="PS51257">
    <property type="entry name" value="PROKAR_LIPOPROTEIN"/>
    <property type="match status" value="1"/>
</dbReference>
<dbReference type="RefSeq" id="WP_011736941.1">
    <property type="nucleotide sequence ID" value="NC_008609.1"/>
</dbReference>
<proteinExistence type="predicted"/>
<dbReference type="STRING" id="338966.Ppro_3115"/>
<feature type="chain" id="PRO_5002632007" description="CARDB domain-containing protein" evidence="1">
    <location>
        <begin position="26"/>
        <end position="272"/>
    </location>
</feature>
<dbReference type="OrthoDB" id="1491023at2"/>
<gene>
    <name evidence="2" type="ordered locus">Ppro_3115</name>
</gene>
<dbReference type="AlphaFoldDB" id="A1ATN8"/>
<name>A1ATN8_PELPD</name>
<dbReference type="KEGG" id="ppd:Ppro_3115"/>
<keyword evidence="1" id="KW-0732">Signal</keyword>
<sequence>MKQRTLMVVVLVLLGLLSLACLAGAAERLALKEEIKLHPAPDSKDPYTLFYDIRVKSPGVIRMGVDPFSVSPDKDIPHRLVGIGLLRKGETKVIKQEIGGKEGGKLEYSIDALELERTRGEYRVIVSNFSRKHTLLAKLVVLYPGAEETGAASDSHRSDLSVGEIMVNEQGFLAVELKNVGDAPLPRSVWSKDPDAAMLRLEIDGKKWGASTIWRIDPRHALDRPGGRVIHTVHYRVTRPVKVRAQIDGMGQIREKDERNNIKVMMLHPRQP</sequence>
<protein>
    <recommendedName>
        <fullName evidence="4">CARDB domain-containing protein</fullName>
    </recommendedName>
</protein>
<evidence type="ECO:0000313" key="3">
    <source>
        <dbReference type="Proteomes" id="UP000006732"/>
    </source>
</evidence>
<evidence type="ECO:0008006" key="4">
    <source>
        <dbReference type="Google" id="ProtNLM"/>
    </source>
</evidence>
<organism evidence="2 3">
    <name type="scientific">Pelobacter propionicus (strain DSM 2379 / NBRC 103807 / OttBd1)</name>
    <dbReference type="NCBI Taxonomy" id="338966"/>
    <lineage>
        <taxon>Bacteria</taxon>
        <taxon>Pseudomonadati</taxon>
        <taxon>Thermodesulfobacteriota</taxon>
        <taxon>Desulfuromonadia</taxon>
        <taxon>Desulfuromonadales</taxon>
        <taxon>Desulfuromonadaceae</taxon>
        <taxon>Pelobacter</taxon>
    </lineage>
</organism>
<dbReference type="EMBL" id="CP000482">
    <property type="protein sequence ID" value="ABL00709.1"/>
    <property type="molecule type" value="Genomic_DNA"/>
</dbReference>
<keyword evidence="3" id="KW-1185">Reference proteome</keyword>
<feature type="signal peptide" evidence="1">
    <location>
        <begin position="1"/>
        <end position="25"/>
    </location>
</feature>
<evidence type="ECO:0000313" key="2">
    <source>
        <dbReference type="EMBL" id="ABL00709.1"/>
    </source>
</evidence>
<evidence type="ECO:0000256" key="1">
    <source>
        <dbReference type="SAM" id="SignalP"/>
    </source>
</evidence>
<accession>A1ATN8</accession>